<comment type="caution">
    <text evidence="1">The sequence shown here is derived from an EMBL/GenBank/DDBJ whole genome shotgun (WGS) entry which is preliminary data.</text>
</comment>
<dbReference type="InterPro" id="IPR058532">
    <property type="entry name" value="YjbR/MT2646/Rv2570-like"/>
</dbReference>
<protein>
    <recommendedName>
        <fullName evidence="3">MmcQ/YjbR family DNA-binding protein</fullName>
    </recommendedName>
</protein>
<sequence length="118" mass="13316">MGVTVEEFLAMLETLPETEQIDTGNWIALKVGGKGYAYIWEKTQTVGLKATLDEQIALVAERPDVFEVQFTSGQFGWVVVHLEGIEADELLELVTEAWCLTAPRRLVQEHEFGNLYDE</sequence>
<gene>
    <name evidence="1" type="ORF">GCM10023094_03980</name>
</gene>
<dbReference type="Proteomes" id="UP001501183">
    <property type="component" value="Unassembled WGS sequence"/>
</dbReference>
<name>A0ABP8NW67_9NOCA</name>
<dbReference type="Gene3D" id="3.90.1150.30">
    <property type="match status" value="1"/>
</dbReference>
<proteinExistence type="predicted"/>
<dbReference type="SUPFAM" id="SSF142906">
    <property type="entry name" value="YjbR-like"/>
    <property type="match status" value="1"/>
</dbReference>
<dbReference type="Pfam" id="PF04237">
    <property type="entry name" value="YjbR"/>
    <property type="match status" value="1"/>
</dbReference>
<dbReference type="EMBL" id="BAABFB010000013">
    <property type="protein sequence ID" value="GAA4472176.1"/>
    <property type="molecule type" value="Genomic_DNA"/>
</dbReference>
<evidence type="ECO:0000313" key="2">
    <source>
        <dbReference type="Proteomes" id="UP001501183"/>
    </source>
</evidence>
<keyword evidence="2" id="KW-1185">Reference proteome</keyword>
<organism evidence="1 2">
    <name type="scientific">Rhodococcus olei</name>
    <dbReference type="NCBI Taxonomy" id="2161675"/>
    <lineage>
        <taxon>Bacteria</taxon>
        <taxon>Bacillati</taxon>
        <taxon>Actinomycetota</taxon>
        <taxon>Actinomycetes</taxon>
        <taxon>Mycobacteriales</taxon>
        <taxon>Nocardiaceae</taxon>
        <taxon>Rhodococcus</taxon>
    </lineage>
</organism>
<accession>A0ABP8NW67</accession>
<evidence type="ECO:0008006" key="3">
    <source>
        <dbReference type="Google" id="ProtNLM"/>
    </source>
</evidence>
<dbReference type="RefSeq" id="WP_345341532.1">
    <property type="nucleotide sequence ID" value="NZ_BAABFB010000013.1"/>
</dbReference>
<dbReference type="InterPro" id="IPR038056">
    <property type="entry name" value="YjbR-like_sf"/>
</dbReference>
<reference evidence="2" key="1">
    <citation type="journal article" date="2019" name="Int. J. Syst. Evol. Microbiol.">
        <title>The Global Catalogue of Microorganisms (GCM) 10K type strain sequencing project: providing services to taxonomists for standard genome sequencing and annotation.</title>
        <authorList>
            <consortium name="The Broad Institute Genomics Platform"/>
            <consortium name="The Broad Institute Genome Sequencing Center for Infectious Disease"/>
            <person name="Wu L."/>
            <person name="Ma J."/>
        </authorList>
    </citation>
    <scope>NUCLEOTIDE SEQUENCE [LARGE SCALE GENOMIC DNA]</scope>
    <source>
        <strain evidence="2">JCM 32206</strain>
    </source>
</reference>
<evidence type="ECO:0000313" key="1">
    <source>
        <dbReference type="EMBL" id="GAA4472176.1"/>
    </source>
</evidence>